<feature type="domain" description="Response regulatory" evidence="18">
    <location>
        <begin position="676"/>
        <end position="792"/>
    </location>
</feature>
<dbReference type="OrthoDB" id="9809670at2"/>
<keyword evidence="13" id="KW-0175">Coiled coil</keyword>
<evidence type="ECO:0000256" key="9">
    <source>
        <dbReference type="ARBA" id="ARBA00023015"/>
    </source>
</evidence>
<dbReference type="PANTHER" id="PTHR43547:SF2">
    <property type="entry name" value="HYBRID SIGNAL TRANSDUCTION HISTIDINE KINASE C"/>
    <property type="match status" value="1"/>
</dbReference>
<dbReference type="InterPro" id="IPR001789">
    <property type="entry name" value="Sig_transdc_resp-reg_receiver"/>
</dbReference>
<dbReference type="CDD" id="cd17574">
    <property type="entry name" value="REC_OmpR"/>
    <property type="match status" value="1"/>
</dbReference>
<dbReference type="Gene3D" id="1.10.10.60">
    <property type="entry name" value="Homeodomain-like"/>
    <property type="match status" value="1"/>
</dbReference>
<proteinExistence type="predicted"/>
<feature type="coiled-coil region" evidence="13">
    <location>
        <begin position="374"/>
        <end position="401"/>
    </location>
</feature>
<keyword evidence="8" id="KW-0902">Two-component regulatory system</keyword>
<feature type="domain" description="Histidine kinase" evidence="17">
    <location>
        <begin position="408"/>
        <end position="624"/>
    </location>
</feature>
<dbReference type="CDD" id="cd00082">
    <property type="entry name" value="HisKA"/>
    <property type="match status" value="1"/>
</dbReference>
<dbReference type="EMBL" id="FUYS01000007">
    <property type="protein sequence ID" value="SKB75585.1"/>
    <property type="molecule type" value="Genomic_DNA"/>
</dbReference>
<dbReference type="InterPro" id="IPR011006">
    <property type="entry name" value="CheY-like_superfamily"/>
</dbReference>
<feature type="transmembrane region" description="Helical" evidence="14">
    <location>
        <begin position="342"/>
        <end position="364"/>
    </location>
</feature>
<feature type="signal peptide" evidence="15">
    <location>
        <begin position="1"/>
        <end position="23"/>
    </location>
</feature>
<dbReference type="EC" id="2.7.13.3" evidence="2"/>
<gene>
    <name evidence="19" type="ORF">SAMN05660226_03013</name>
</gene>
<dbReference type="InterPro" id="IPR018060">
    <property type="entry name" value="HTH_AraC"/>
</dbReference>
<dbReference type="InterPro" id="IPR018062">
    <property type="entry name" value="HTH_AraC-typ_CS"/>
</dbReference>
<evidence type="ECO:0000256" key="4">
    <source>
        <dbReference type="ARBA" id="ARBA00022679"/>
    </source>
</evidence>
<evidence type="ECO:0000259" key="18">
    <source>
        <dbReference type="PROSITE" id="PS50110"/>
    </source>
</evidence>
<dbReference type="Proteomes" id="UP000190541">
    <property type="component" value="Unassembled WGS sequence"/>
</dbReference>
<keyword evidence="4" id="KW-0808">Transferase</keyword>
<evidence type="ECO:0000313" key="19">
    <source>
        <dbReference type="EMBL" id="SKB75585.1"/>
    </source>
</evidence>
<dbReference type="Pfam" id="PF00512">
    <property type="entry name" value="HisKA"/>
    <property type="match status" value="1"/>
</dbReference>
<keyword evidence="14" id="KW-1133">Transmembrane helix</keyword>
<dbReference type="Gene3D" id="1.10.287.130">
    <property type="match status" value="1"/>
</dbReference>
<keyword evidence="19" id="KW-0762">Sugar transport</keyword>
<dbReference type="InterPro" id="IPR036890">
    <property type="entry name" value="HATPase_C_sf"/>
</dbReference>
<keyword evidence="5" id="KW-0547">Nucleotide-binding</keyword>
<dbReference type="Gene3D" id="3.40.50.2300">
    <property type="match status" value="3"/>
</dbReference>
<keyword evidence="7" id="KW-0067">ATP-binding</keyword>
<dbReference type="PROSITE" id="PS00041">
    <property type="entry name" value="HTH_ARAC_FAMILY_1"/>
    <property type="match status" value="1"/>
</dbReference>
<dbReference type="InterPro" id="IPR036097">
    <property type="entry name" value="HisK_dim/P_sf"/>
</dbReference>
<dbReference type="InterPro" id="IPR003594">
    <property type="entry name" value="HATPase_dom"/>
</dbReference>
<keyword evidence="11" id="KW-0804">Transcription</keyword>
<dbReference type="Pfam" id="PF13407">
    <property type="entry name" value="Peripla_BP_4"/>
    <property type="match status" value="1"/>
</dbReference>
<evidence type="ECO:0000259" key="17">
    <source>
        <dbReference type="PROSITE" id="PS50109"/>
    </source>
</evidence>
<keyword evidence="10" id="KW-0238">DNA-binding</keyword>
<dbReference type="GO" id="GO:0005524">
    <property type="term" value="F:ATP binding"/>
    <property type="evidence" value="ECO:0007669"/>
    <property type="project" value="UniProtKB-KW"/>
</dbReference>
<name>A0A1T5DV53_9SPHI</name>
<reference evidence="19 20" key="1">
    <citation type="submission" date="2017-02" db="EMBL/GenBank/DDBJ databases">
        <authorList>
            <person name="Peterson S.W."/>
        </authorList>
    </citation>
    <scope>NUCLEOTIDE SEQUENCE [LARGE SCALE GENOMIC DNA]</scope>
    <source>
        <strain evidence="19 20">DSM 22899</strain>
    </source>
</reference>
<dbReference type="SMART" id="SM00448">
    <property type="entry name" value="REC"/>
    <property type="match status" value="1"/>
</dbReference>
<dbReference type="InterPro" id="IPR009057">
    <property type="entry name" value="Homeodomain-like_sf"/>
</dbReference>
<dbReference type="SMART" id="SM00342">
    <property type="entry name" value="HTH_ARAC"/>
    <property type="match status" value="1"/>
</dbReference>
<organism evidence="19 20">
    <name type="scientific">Parapedobacter luteus</name>
    <dbReference type="NCBI Taxonomy" id="623280"/>
    <lineage>
        <taxon>Bacteria</taxon>
        <taxon>Pseudomonadati</taxon>
        <taxon>Bacteroidota</taxon>
        <taxon>Sphingobacteriia</taxon>
        <taxon>Sphingobacteriales</taxon>
        <taxon>Sphingobacteriaceae</taxon>
        <taxon>Parapedobacter</taxon>
    </lineage>
</organism>
<dbReference type="RefSeq" id="WP_079717662.1">
    <property type="nucleotide sequence ID" value="NZ_FUYS01000007.1"/>
</dbReference>
<dbReference type="Pfam" id="PF00072">
    <property type="entry name" value="Response_reg"/>
    <property type="match status" value="1"/>
</dbReference>
<keyword evidence="9" id="KW-0805">Transcription regulation</keyword>
<feature type="chain" id="PRO_5012843540" description="histidine kinase" evidence="15">
    <location>
        <begin position="24"/>
        <end position="928"/>
    </location>
</feature>
<evidence type="ECO:0000256" key="1">
    <source>
        <dbReference type="ARBA" id="ARBA00000085"/>
    </source>
</evidence>
<dbReference type="InterPro" id="IPR025997">
    <property type="entry name" value="SBP_2_dom"/>
</dbReference>
<keyword evidence="19" id="KW-0813">Transport</keyword>
<evidence type="ECO:0000256" key="10">
    <source>
        <dbReference type="ARBA" id="ARBA00023125"/>
    </source>
</evidence>
<dbReference type="PROSITE" id="PS50109">
    <property type="entry name" value="HIS_KIN"/>
    <property type="match status" value="1"/>
</dbReference>
<dbReference type="InterPro" id="IPR003661">
    <property type="entry name" value="HisK_dim/P_dom"/>
</dbReference>
<evidence type="ECO:0000256" key="12">
    <source>
        <dbReference type="PROSITE-ProRule" id="PRU00169"/>
    </source>
</evidence>
<dbReference type="Pfam" id="PF02518">
    <property type="entry name" value="HATPase_c"/>
    <property type="match status" value="1"/>
</dbReference>
<accession>A0A1T5DV53</accession>
<dbReference type="InterPro" id="IPR028082">
    <property type="entry name" value="Peripla_BP_I"/>
</dbReference>
<dbReference type="SMART" id="SM00388">
    <property type="entry name" value="HisKA"/>
    <property type="match status" value="1"/>
</dbReference>
<dbReference type="PROSITE" id="PS01124">
    <property type="entry name" value="HTH_ARAC_FAMILY_2"/>
    <property type="match status" value="1"/>
</dbReference>
<evidence type="ECO:0000256" key="7">
    <source>
        <dbReference type="ARBA" id="ARBA00022840"/>
    </source>
</evidence>
<dbReference type="PROSITE" id="PS50110">
    <property type="entry name" value="RESPONSE_REGULATORY"/>
    <property type="match status" value="1"/>
</dbReference>
<keyword evidence="3 12" id="KW-0597">Phosphoprotein</keyword>
<dbReference type="SUPFAM" id="SSF47384">
    <property type="entry name" value="Homodimeric domain of signal transducing histidine kinase"/>
    <property type="match status" value="1"/>
</dbReference>
<evidence type="ECO:0000256" key="11">
    <source>
        <dbReference type="ARBA" id="ARBA00023163"/>
    </source>
</evidence>
<keyword evidence="6" id="KW-0418">Kinase</keyword>
<evidence type="ECO:0000256" key="2">
    <source>
        <dbReference type="ARBA" id="ARBA00012438"/>
    </source>
</evidence>
<dbReference type="SUPFAM" id="SSF53822">
    <property type="entry name" value="Periplasmic binding protein-like I"/>
    <property type="match status" value="1"/>
</dbReference>
<dbReference type="PRINTS" id="PR00344">
    <property type="entry name" value="BCTRLSENSOR"/>
</dbReference>
<feature type="domain" description="HTH araC/xylS-type" evidence="16">
    <location>
        <begin position="824"/>
        <end position="922"/>
    </location>
</feature>
<dbReference type="InterPro" id="IPR004358">
    <property type="entry name" value="Sig_transdc_His_kin-like_C"/>
</dbReference>
<dbReference type="PROSITE" id="PS51257">
    <property type="entry name" value="PROKAR_LIPOPROTEIN"/>
    <property type="match status" value="1"/>
</dbReference>
<dbReference type="SUPFAM" id="SSF46689">
    <property type="entry name" value="Homeodomain-like"/>
    <property type="match status" value="1"/>
</dbReference>
<dbReference type="Pfam" id="PF12833">
    <property type="entry name" value="HTH_18"/>
    <property type="match status" value="1"/>
</dbReference>
<dbReference type="GO" id="GO:0043565">
    <property type="term" value="F:sequence-specific DNA binding"/>
    <property type="evidence" value="ECO:0007669"/>
    <property type="project" value="InterPro"/>
</dbReference>
<keyword evidence="15" id="KW-0732">Signal</keyword>
<evidence type="ECO:0000256" key="14">
    <source>
        <dbReference type="SAM" id="Phobius"/>
    </source>
</evidence>
<feature type="modified residue" description="4-aspartylphosphate" evidence="12">
    <location>
        <position position="724"/>
    </location>
</feature>
<comment type="catalytic activity">
    <reaction evidence="1">
        <text>ATP + protein L-histidine = ADP + protein N-phospho-L-histidine.</text>
        <dbReference type="EC" id="2.7.13.3"/>
    </reaction>
</comment>
<evidence type="ECO:0000256" key="3">
    <source>
        <dbReference type="ARBA" id="ARBA00022553"/>
    </source>
</evidence>
<sequence length="928" mass="104540">MTYSKLGIWCCLLVALGLQSCFMQDNKPRVTIAFSQCVGDDAWRKTMLEEMKRELSFHSNVDFIYRDAENSSEKQILQLHELIKLAPDIIIVSPNEAEPLTPIIDEIFRSGTPIVVTDRKTSSGLYHAYVGADNYKIGYMAGQYLANQLRHKGRISEVTGLPGSSATIERQKGFHTALAAYPKIQVVEKINGQWLIDKAKEGAREKRAQLLSSDAIFAYNDQMALGVHQALSEETPFYSAKIMGVDALPGENNGMQFVSENILYASMLYPTGGKESVRTAMAILNGDAYQRDNILNTLVVDSSNVELMRLQTDKIISQQRDIDHQQALYATQQKIFSNQQRALHVLVVSLVLAVVFAGISFYALKANWEKNKTLETQNNEILGQQEQIMAMTRQVEEATEAKINFFTNISHEFKTPLSLMLVSLEELIKNARLSEETRRSLTLIKKNTLTLEHLVSQLIDLRRVGYENVIVKVRKQNLVVFCNNIVQAFRPLAKKKSINLRLESHVQDAELWFDRDLMEKVLYNLLSNAFKFTPEKASIVMKIVSPADKSGHIQIQLCDEGYGISPHDINHIFDPFFRSGHHANGSGIGLALCKEIVELHHGTITVNSQVNVGTTVIINLPVDDHAFQEEEKDYTPVNEHEQAMLESDKIFAVLENESSEEKEEELASDLPIREYSILIIDDHEGLLNFLSKKLSGSYVVYTASNAREGLEQAHRQVPDLIISDVLMPPGELGTEMVRKLKADVRTAHIPVILLTARDSDEQKLAGLDSLADAYMTKPFKMDHLLSLANNLIDNRKILHRRFSSDVVELRPVSKISPEDRRFLNELAALVEENIANSEMNVDYLCELLAVSRIQLYRKVKSLLDCSINDYISSRRLRKAKVLLQKGVQVNNVAYQTGFSSPAYFSTAFKNKYGVSPSLFKKKGVAALR</sequence>
<evidence type="ECO:0000256" key="5">
    <source>
        <dbReference type="ARBA" id="ARBA00022741"/>
    </source>
</evidence>
<evidence type="ECO:0000313" key="20">
    <source>
        <dbReference type="Proteomes" id="UP000190541"/>
    </source>
</evidence>
<dbReference type="GO" id="GO:0003700">
    <property type="term" value="F:DNA-binding transcription factor activity"/>
    <property type="evidence" value="ECO:0007669"/>
    <property type="project" value="InterPro"/>
</dbReference>
<evidence type="ECO:0000256" key="8">
    <source>
        <dbReference type="ARBA" id="ARBA00023012"/>
    </source>
</evidence>
<evidence type="ECO:0000256" key="6">
    <source>
        <dbReference type="ARBA" id="ARBA00022777"/>
    </source>
</evidence>
<protein>
    <recommendedName>
        <fullName evidence="2">histidine kinase</fullName>
        <ecNumber evidence="2">2.7.13.3</ecNumber>
    </recommendedName>
</protein>
<evidence type="ECO:0000256" key="15">
    <source>
        <dbReference type="SAM" id="SignalP"/>
    </source>
</evidence>
<evidence type="ECO:0000259" key="16">
    <source>
        <dbReference type="PROSITE" id="PS01124"/>
    </source>
</evidence>
<dbReference type="Gene3D" id="3.30.565.10">
    <property type="entry name" value="Histidine kinase-like ATPase, C-terminal domain"/>
    <property type="match status" value="1"/>
</dbReference>
<dbReference type="FunFam" id="3.30.565.10:FF:000037">
    <property type="entry name" value="Hybrid sensor histidine kinase/response regulator"/>
    <property type="match status" value="1"/>
</dbReference>
<dbReference type="AlphaFoldDB" id="A0A1T5DV53"/>
<dbReference type="SUPFAM" id="SSF55874">
    <property type="entry name" value="ATPase domain of HSP90 chaperone/DNA topoisomerase II/histidine kinase"/>
    <property type="match status" value="1"/>
</dbReference>
<dbReference type="InterPro" id="IPR005467">
    <property type="entry name" value="His_kinase_dom"/>
</dbReference>
<keyword evidence="14" id="KW-0472">Membrane</keyword>
<keyword evidence="14" id="KW-0812">Transmembrane</keyword>
<dbReference type="SUPFAM" id="SSF52172">
    <property type="entry name" value="CheY-like"/>
    <property type="match status" value="1"/>
</dbReference>
<evidence type="ECO:0000256" key="13">
    <source>
        <dbReference type="SAM" id="Coils"/>
    </source>
</evidence>
<dbReference type="GO" id="GO:0000155">
    <property type="term" value="F:phosphorelay sensor kinase activity"/>
    <property type="evidence" value="ECO:0007669"/>
    <property type="project" value="InterPro"/>
</dbReference>
<dbReference type="PANTHER" id="PTHR43547">
    <property type="entry name" value="TWO-COMPONENT HISTIDINE KINASE"/>
    <property type="match status" value="1"/>
</dbReference>
<dbReference type="CDD" id="cd06308">
    <property type="entry name" value="PBP1_sensor_kinase-like"/>
    <property type="match status" value="1"/>
</dbReference>
<dbReference type="STRING" id="623280.SAMN05660226_03013"/>
<dbReference type="SMART" id="SM00387">
    <property type="entry name" value="HATPase_c"/>
    <property type="match status" value="1"/>
</dbReference>
<keyword evidence="20" id="KW-1185">Reference proteome</keyword>